<feature type="transmembrane region" description="Helical" evidence="1">
    <location>
        <begin position="12"/>
        <end position="30"/>
    </location>
</feature>
<protein>
    <submittedName>
        <fullName evidence="2">YrdB family protein</fullName>
    </submittedName>
</protein>
<dbReference type="AlphaFoldDB" id="A0A6C0GBN8"/>
<dbReference type="Proteomes" id="UP000480178">
    <property type="component" value="Chromosome"/>
</dbReference>
<name>A0A6C0GBN8_9BACT</name>
<evidence type="ECO:0000313" key="2">
    <source>
        <dbReference type="EMBL" id="QHT65253.1"/>
    </source>
</evidence>
<dbReference type="EMBL" id="CP048222">
    <property type="protein sequence ID" value="QHT65253.1"/>
    <property type="molecule type" value="Genomic_DNA"/>
</dbReference>
<feature type="transmembrane region" description="Helical" evidence="1">
    <location>
        <begin position="92"/>
        <end position="111"/>
    </location>
</feature>
<sequence>MLQVIKIINQGIYFLLELSMLTTLGYVGFQSNQSTFWKYLLAVGLPLLVAILWGIFAAPRSVHRLTPLYRALFALGLFSLTALLLYRSGLTRLAVIFGAAALISQSVALVLKQ</sequence>
<dbReference type="InterPro" id="IPR021214">
    <property type="entry name" value="DUF2568"/>
</dbReference>
<evidence type="ECO:0000256" key="1">
    <source>
        <dbReference type="SAM" id="Phobius"/>
    </source>
</evidence>
<keyword evidence="1" id="KW-0812">Transmembrane</keyword>
<accession>A0A6C0GBN8</accession>
<dbReference type="KEGG" id="rhoz:GXP67_00480"/>
<keyword evidence="1" id="KW-0472">Membrane</keyword>
<evidence type="ECO:0000313" key="3">
    <source>
        <dbReference type="Proteomes" id="UP000480178"/>
    </source>
</evidence>
<proteinExistence type="predicted"/>
<keyword evidence="3" id="KW-1185">Reference proteome</keyword>
<feature type="transmembrane region" description="Helical" evidence="1">
    <location>
        <begin position="68"/>
        <end position="86"/>
    </location>
</feature>
<gene>
    <name evidence="2" type="ORF">GXP67_00480</name>
</gene>
<feature type="transmembrane region" description="Helical" evidence="1">
    <location>
        <begin position="36"/>
        <end position="56"/>
    </location>
</feature>
<reference evidence="2 3" key="1">
    <citation type="submission" date="2020-01" db="EMBL/GenBank/DDBJ databases">
        <authorList>
            <person name="Kim M.K."/>
        </authorList>
    </citation>
    <scope>NUCLEOTIDE SEQUENCE [LARGE SCALE GENOMIC DNA]</scope>
    <source>
        <strain evidence="2 3">172606-1</strain>
    </source>
</reference>
<dbReference type="Pfam" id="PF10823">
    <property type="entry name" value="DUF2568"/>
    <property type="match status" value="1"/>
</dbReference>
<keyword evidence="1" id="KW-1133">Transmembrane helix</keyword>
<organism evidence="2 3">
    <name type="scientific">Rhodocytophaga rosea</name>
    <dbReference type="NCBI Taxonomy" id="2704465"/>
    <lineage>
        <taxon>Bacteria</taxon>
        <taxon>Pseudomonadati</taxon>
        <taxon>Bacteroidota</taxon>
        <taxon>Cytophagia</taxon>
        <taxon>Cytophagales</taxon>
        <taxon>Rhodocytophagaceae</taxon>
        <taxon>Rhodocytophaga</taxon>
    </lineage>
</organism>